<dbReference type="InterPro" id="IPR035965">
    <property type="entry name" value="PAS-like_dom_sf"/>
</dbReference>
<keyword evidence="7" id="KW-0812">Transmembrane</keyword>
<evidence type="ECO:0000313" key="9">
    <source>
        <dbReference type="EMBL" id="SDF24722.1"/>
    </source>
</evidence>
<evidence type="ECO:0000256" key="5">
    <source>
        <dbReference type="ARBA" id="ARBA00022777"/>
    </source>
</evidence>
<dbReference type="RefSeq" id="WP_131802680.1">
    <property type="nucleotide sequence ID" value="NZ_FNAT01000009.1"/>
</dbReference>
<evidence type="ECO:0000313" key="10">
    <source>
        <dbReference type="Proteomes" id="UP000198922"/>
    </source>
</evidence>
<dbReference type="InterPro" id="IPR004358">
    <property type="entry name" value="Sig_transdc_His_kin-like_C"/>
</dbReference>
<reference evidence="10" key="1">
    <citation type="submission" date="2016-10" db="EMBL/GenBank/DDBJ databases">
        <authorList>
            <person name="Varghese N."/>
            <person name="Submissions S."/>
        </authorList>
    </citation>
    <scope>NUCLEOTIDE SEQUENCE [LARGE SCALE GENOMIC DNA]</scope>
    <source>
        <strain evidence="10">DSM 21424</strain>
    </source>
</reference>
<keyword evidence="6" id="KW-0902">Two-component regulatory system</keyword>
<dbReference type="CDD" id="cd12914">
    <property type="entry name" value="PDC1_DGC_like"/>
    <property type="match status" value="1"/>
</dbReference>
<proteinExistence type="predicted"/>
<dbReference type="OrthoDB" id="7179697at2"/>
<keyword evidence="4" id="KW-0808">Transferase</keyword>
<evidence type="ECO:0000256" key="7">
    <source>
        <dbReference type="SAM" id="Phobius"/>
    </source>
</evidence>
<comment type="catalytic activity">
    <reaction evidence="1">
        <text>ATP + protein L-histidine = ADP + protein N-phospho-L-histidine.</text>
        <dbReference type="EC" id="2.7.13.3"/>
    </reaction>
</comment>
<accession>A0A1G7JIB5</accession>
<dbReference type="STRING" id="521013.SAMN04488567_3738"/>
<dbReference type="InterPro" id="IPR000014">
    <property type="entry name" value="PAS"/>
</dbReference>
<evidence type="ECO:0000256" key="1">
    <source>
        <dbReference type="ARBA" id="ARBA00000085"/>
    </source>
</evidence>
<dbReference type="PROSITE" id="PS50109">
    <property type="entry name" value="HIS_KIN"/>
    <property type="match status" value="1"/>
</dbReference>
<feature type="domain" description="Histidine kinase" evidence="8">
    <location>
        <begin position="437"/>
        <end position="665"/>
    </location>
</feature>
<dbReference type="EC" id="2.7.13.3" evidence="2"/>
<keyword evidence="3" id="KW-0597">Phosphoprotein</keyword>
<keyword evidence="7" id="KW-0472">Membrane</keyword>
<dbReference type="Gene3D" id="1.10.287.130">
    <property type="match status" value="1"/>
</dbReference>
<keyword evidence="7" id="KW-1133">Transmembrane helix</keyword>
<dbReference type="InterPro" id="IPR050736">
    <property type="entry name" value="Sensor_HK_Regulatory"/>
</dbReference>
<keyword evidence="5" id="KW-0418">Kinase</keyword>
<dbReference type="AlphaFoldDB" id="A0A1G7JIB5"/>
<dbReference type="SUPFAM" id="SSF55785">
    <property type="entry name" value="PYP-like sensor domain (PAS domain)"/>
    <property type="match status" value="1"/>
</dbReference>
<name>A0A1G7JIB5_9RHOB</name>
<dbReference type="PANTHER" id="PTHR43711">
    <property type="entry name" value="TWO-COMPONENT HISTIDINE KINASE"/>
    <property type="match status" value="1"/>
</dbReference>
<dbReference type="GO" id="GO:0000155">
    <property type="term" value="F:phosphorelay sensor kinase activity"/>
    <property type="evidence" value="ECO:0007669"/>
    <property type="project" value="InterPro"/>
</dbReference>
<dbReference type="SMART" id="SM00387">
    <property type="entry name" value="HATPase_c"/>
    <property type="match status" value="1"/>
</dbReference>
<dbReference type="Pfam" id="PF13188">
    <property type="entry name" value="PAS_8"/>
    <property type="match status" value="1"/>
</dbReference>
<dbReference type="Pfam" id="PF00512">
    <property type="entry name" value="HisKA"/>
    <property type="match status" value="1"/>
</dbReference>
<evidence type="ECO:0000256" key="2">
    <source>
        <dbReference type="ARBA" id="ARBA00012438"/>
    </source>
</evidence>
<evidence type="ECO:0000256" key="4">
    <source>
        <dbReference type="ARBA" id="ARBA00022679"/>
    </source>
</evidence>
<organism evidence="9 10">
    <name type="scientific">Limimaricola pyoseonensis</name>
    <dbReference type="NCBI Taxonomy" id="521013"/>
    <lineage>
        <taxon>Bacteria</taxon>
        <taxon>Pseudomonadati</taxon>
        <taxon>Pseudomonadota</taxon>
        <taxon>Alphaproteobacteria</taxon>
        <taxon>Rhodobacterales</taxon>
        <taxon>Paracoccaceae</taxon>
        <taxon>Limimaricola</taxon>
    </lineage>
</organism>
<dbReference type="InterPro" id="IPR036097">
    <property type="entry name" value="HisK_dim/P_sf"/>
</dbReference>
<feature type="transmembrane region" description="Helical" evidence="7">
    <location>
        <begin position="27"/>
        <end position="48"/>
    </location>
</feature>
<dbReference type="EMBL" id="FNAT01000009">
    <property type="protein sequence ID" value="SDF24722.1"/>
    <property type="molecule type" value="Genomic_DNA"/>
</dbReference>
<dbReference type="Gene3D" id="3.30.565.10">
    <property type="entry name" value="Histidine kinase-like ATPase, C-terminal domain"/>
    <property type="match status" value="1"/>
</dbReference>
<sequence length="675" mass="73729">MTHRLSLRRITIFDRISHVVTGSSRRMLLRTCGLTCAFVLFLGALIYLDYLRTIEASRQRLSHVASLFNQTFLSSLDLATAQISGVTEELSRSDLDDIEDFEQTYGARLQRIARQSQQIGIIAVIGPEGTVRWSTMQSFVGVEVADRAYFKRAIELSPGGYTLGEPIIARPTGMRVTPVAWPIVADGQPVRGIIASSLDEAYFEALLAGTRFDPDMVVEISSDDGHTAFSSAPDAAAMSQGRLESRARIRGSNLSTSVSVPRSTALAGLVVRSASFATISAILYACAIAAAFVAEKRSLALAAALERSRMEALRAVQARNQFQAIFQNVDDGIVVFDERGRVENANRRARDLLDVPDTRSAVAMLRPMRPRSDAGTAAASDARCTVRLGTMKNGQRREIRCRISRVDHILGQAYYCLLTDVSAEERLTNTRIQFIESINHELRTPLTSLSGSLNLYLDRYDDSLTPSGRKLIGMAKRNADRLLMLVNDVLTLQAVDHERLVVNREPLATREVVREAVAGMRGYADSFGVQLGAAEEVADVPILADERRLQQVLANLVSNAVKYSPRNGRVEVGATAHDDGSVAIWCRDEGPGIPAHARDSIFERFAPPAHEPAVQATGTGLGLAISKELVSRQGGRLELDTIHVNEPGGESAHGTTFRVVFEIDRGRAEGKAEET</sequence>
<gene>
    <name evidence="9" type="ORF">SAMN04488567_3738</name>
</gene>
<dbReference type="InterPro" id="IPR003594">
    <property type="entry name" value="HATPase_dom"/>
</dbReference>
<protein>
    <recommendedName>
        <fullName evidence="2">histidine kinase</fullName>
        <ecNumber evidence="2">2.7.13.3</ecNumber>
    </recommendedName>
</protein>
<evidence type="ECO:0000259" key="8">
    <source>
        <dbReference type="PROSITE" id="PS50109"/>
    </source>
</evidence>
<dbReference type="PANTHER" id="PTHR43711:SF28">
    <property type="entry name" value="SENSOR HISTIDINE KINASE YXDK"/>
    <property type="match status" value="1"/>
</dbReference>
<dbReference type="SUPFAM" id="SSF47384">
    <property type="entry name" value="Homodimeric domain of signal transducing histidine kinase"/>
    <property type="match status" value="1"/>
</dbReference>
<dbReference type="PRINTS" id="PR00344">
    <property type="entry name" value="BCTRLSENSOR"/>
</dbReference>
<dbReference type="SMART" id="SM00388">
    <property type="entry name" value="HisKA"/>
    <property type="match status" value="1"/>
</dbReference>
<dbReference type="CDD" id="cd00082">
    <property type="entry name" value="HisKA"/>
    <property type="match status" value="1"/>
</dbReference>
<dbReference type="CDD" id="cd00075">
    <property type="entry name" value="HATPase"/>
    <property type="match status" value="1"/>
</dbReference>
<evidence type="ECO:0000256" key="3">
    <source>
        <dbReference type="ARBA" id="ARBA00022553"/>
    </source>
</evidence>
<dbReference type="SUPFAM" id="SSF55874">
    <property type="entry name" value="ATPase domain of HSP90 chaperone/DNA topoisomerase II/histidine kinase"/>
    <property type="match status" value="1"/>
</dbReference>
<dbReference type="InterPro" id="IPR003661">
    <property type="entry name" value="HisK_dim/P_dom"/>
</dbReference>
<dbReference type="Proteomes" id="UP000198922">
    <property type="component" value="Unassembled WGS sequence"/>
</dbReference>
<dbReference type="InterPro" id="IPR005467">
    <property type="entry name" value="His_kinase_dom"/>
</dbReference>
<keyword evidence="10" id="KW-1185">Reference proteome</keyword>
<dbReference type="Gene3D" id="3.30.450.20">
    <property type="entry name" value="PAS domain"/>
    <property type="match status" value="2"/>
</dbReference>
<dbReference type="Pfam" id="PF02518">
    <property type="entry name" value="HATPase_c"/>
    <property type="match status" value="1"/>
</dbReference>
<dbReference type="InterPro" id="IPR036890">
    <property type="entry name" value="HATPase_C_sf"/>
</dbReference>
<evidence type="ECO:0000256" key="6">
    <source>
        <dbReference type="ARBA" id="ARBA00023012"/>
    </source>
</evidence>